<comment type="similarity">
    <text evidence="6">Belongs to the binding-protein-dependent transport system permease family.</text>
</comment>
<evidence type="ECO:0000259" key="7">
    <source>
        <dbReference type="PROSITE" id="PS50928"/>
    </source>
</evidence>
<evidence type="ECO:0000256" key="5">
    <source>
        <dbReference type="ARBA" id="ARBA00023136"/>
    </source>
</evidence>
<feature type="transmembrane region" description="Helical" evidence="6">
    <location>
        <begin position="74"/>
        <end position="96"/>
    </location>
</feature>
<dbReference type="InterPro" id="IPR051204">
    <property type="entry name" value="ABC_transp_perm/SBD"/>
</dbReference>
<name>A0ABZ0HV99_9HYPH</name>
<feature type="transmembrane region" description="Helical" evidence="6">
    <location>
        <begin position="321"/>
        <end position="345"/>
    </location>
</feature>
<dbReference type="PANTHER" id="PTHR30177:SF30">
    <property type="entry name" value="GLYCINE BETAINE UPTAKE SYSTEM PERMEASE PROTEIN YEHY"/>
    <property type="match status" value="1"/>
</dbReference>
<feature type="domain" description="ABC transmembrane type-1" evidence="7">
    <location>
        <begin position="179"/>
        <end position="374"/>
    </location>
</feature>
<dbReference type="InterPro" id="IPR000515">
    <property type="entry name" value="MetI-like"/>
</dbReference>
<dbReference type="Gene3D" id="1.10.3720.10">
    <property type="entry name" value="MetI-like"/>
    <property type="match status" value="1"/>
</dbReference>
<organism evidence="8 9">
    <name type="scientific">Methylocapsa polymorpha</name>
    <dbReference type="NCBI Taxonomy" id="3080828"/>
    <lineage>
        <taxon>Bacteria</taxon>
        <taxon>Pseudomonadati</taxon>
        <taxon>Pseudomonadota</taxon>
        <taxon>Alphaproteobacteria</taxon>
        <taxon>Hyphomicrobiales</taxon>
        <taxon>Beijerinckiaceae</taxon>
        <taxon>Methylocapsa</taxon>
    </lineage>
</organism>
<feature type="transmembrane region" description="Helical" evidence="6">
    <location>
        <begin position="182"/>
        <end position="205"/>
    </location>
</feature>
<dbReference type="EMBL" id="CP136862">
    <property type="protein sequence ID" value="WOJ90820.1"/>
    <property type="molecule type" value="Genomic_DNA"/>
</dbReference>
<sequence>MTPVVHDRVLLALGLIGAVAALYGGFLNSAPNRLAGSVALPLQQAPLIEAAAVMAGLGALTVLAFVAQVKWRCYATLLVAALVLWASLSGAGHFATLLSSASLPAARYSLGAAFWTLVAVALLAMLDAMQRVKLALAQRVGLVAGLCVGFVLMAQAGSFADLSLAKEFSSHRAIFFSELGRHLALVGAAIFCALCMGVPLTALVLRKAKARGLVFASLGILQTIPSIALFGVLIAPLSALSRDLPFLRDLGVGGTGPAPAIIALTLYSLLPLVRSSYTGLAEVAEDVKDAALGMGFDARKLFFAVELPLALPALLSGLRVVAIQAIGLAAVAALIGAGGLGAFVFQGVGQYALDLVLVGAIPIILLALAADFIFQMLIASARRRI</sequence>
<dbReference type="Proteomes" id="UP001626536">
    <property type="component" value="Chromosome"/>
</dbReference>
<keyword evidence="5 6" id="KW-0472">Membrane</keyword>
<keyword evidence="4 6" id="KW-1133">Transmembrane helix</keyword>
<feature type="transmembrane region" description="Helical" evidence="6">
    <location>
        <begin position="108"/>
        <end position="128"/>
    </location>
</feature>
<feature type="transmembrane region" description="Helical" evidence="6">
    <location>
        <begin position="9"/>
        <end position="27"/>
    </location>
</feature>
<keyword evidence="2 6" id="KW-0813">Transport</keyword>
<reference evidence="8 9" key="1">
    <citation type="submission" date="2023-10" db="EMBL/GenBank/DDBJ databases">
        <title>Novel methanotroph of the genus Methylocapsa from a subarctic wetland.</title>
        <authorList>
            <person name="Belova S.E."/>
            <person name="Oshkin I.Y."/>
            <person name="Miroshnikov K."/>
            <person name="Dedysh S.N."/>
        </authorList>
    </citation>
    <scope>NUCLEOTIDE SEQUENCE [LARGE SCALE GENOMIC DNA]</scope>
    <source>
        <strain evidence="8 9">RX1</strain>
    </source>
</reference>
<dbReference type="RefSeq" id="WP_407340406.1">
    <property type="nucleotide sequence ID" value="NZ_CP136862.1"/>
</dbReference>
<dbReference type="InterPro" id="IPR035906">
    <property type="entry name" value="MetI-like_sf"/>
</dbReference>
<evidence type="ECO:0000313" key="8">
    <source>
        <dbReference type="EMBL" id="WOJ90820.1"/>
    </source>
</evidence>
<feature type="transmembrane region" description="Helical" evidence="6">
    <location>
        <begin position="351"/>
        <end position="374"/>
    </location>
</feature>
<gene>
    <name evidence="8" type="ORF">RZS28_05920</name>
</gene>
<protein>
    <submittedName>
        <fullName evidence="8">ABC transporter permease</fullName>
    </submittedName>
</protein>
<accession>A0ABZ0HV99</accession>
<evidence type="ECO:0000256" key="2">
    <source>
        <dbReference type="ARBA" id="ARBA00022448"/>
    </source>
</evidence>
<evidence type="ECO:0000256" key="4">
    <source>
        <dbReference type="ARBA" id="ARBA00022989"/>
    </source>
</evidence>
<evidence type="ECO:0000256" key="6">
    <source>
        <dbReference type="RuleBase" id="RU363032"/>
    </source>
</evidence>
<dbReference type="Pfam" id="PF00528">
    <property type="entry name" value="BPD_transp_1"/>
    <property type="match status" value="1"/>
</dbReference>
<feature type="transmembrane region" description="Helical" evidence="6">
    <location>
        <begin position="212"/>
        <end position="238"/>
    </location>
</feature>
<dbReference type="PANTHER" id="PTHR30177">
    <property type="entry name" value="GLYCINE BETAINE/L-PROLINE TRANSPORT SYSTEM PERMEASE PROTEIN PROW"/>
    <property type="match status" value="1"/>
</dbReference>
<keyword evidence="9" id="KW-1185">Reference proteome</keyword>
<evidence type="ECO:0000256" key="3">
    <source>
        <dbReference type="ARBA" id="ARBA00022692"/>
    </source>
</evidence>
<feature type="transmembrane region" description="Helical" evidence="6">
    <location>
        <begin position="250"/>
        <end position="270"/>
    </location>
</feature>
<dbReference type="SUPFAM" id="SSF161098">
    <property type="entry name" value="MetI-like"/>
    <property type="match status" value="1"/>
</dbReference>
<dbReference type="PROSITE" id="PS50928">
    <property type="entry name" value="ABC_TM1"/>
    <property type="match status" value="1"/>
</dbReference>
<keyword evidence="3 6" id="KW-0812">Transmembrane</keyword>
<evidence type="ECO:0000256" key="1">
    <source>
        <dbReference type="ARBA" id="ARBA00004651"/>
    </source>
</evidence>
<proteinExistence type="inferred from homology"/>
<evidence type="ECO:0000313" key="9">
    <source>
        <dbReference type="Proteomes" id="UP001626536"/>
    </source>
</evidence>
<feature type="transmembrane region" description="Helical" evidence="6">
    <location>
        <begin position="47"/>
        <end position="67"/>
    </location>
</feature>
<comment type="subcellular location">
    <subcellularLocation>
        <location evidence="1 6">Cell membrane</location>
        <topology evidence="1 6">Multi-pass membrane protein</topology>
    </subcellularLocation>
</comment>
<feature type="transmembrane region" description="Helical" evidence="6">
    <location>
        <begin position="140"/>
        <end position="162"/>
    </location>
</feature>